<gene>
    <name evidence="6" type="ORF">SKAU_G00336050</name>
</gene>
<sequence length="233" mass="25114">MAKERGGVLGVYSESHSDDVTQVRFHPRDPDRLASGSTDGLVNVFDLGHSSEEDALLATCNSGSSVSAVCWAGKEYGRLLCLSHDEGLHLWDLDHMETEEPLTILSVLDARGSASLSGDSALDYFVGGAWVEQEERLLVLGGTIRGELHLFDCSDRGLEPLKSLQGGHSATVRCFQWDPAGGALLTGGEDAQLVQWKPGAEELASGTRHTLKSASALQLKSRHHGKHKSKKEK</sequence>
<evidence type="ECO:0000256" key="1">
    <source>
        <dbReference type="ARBA" id="ARBA00021125"/>
    </source>
</evidence>
<dbReference type="SMART" id="SM00320">
    <property type="entry name" value="WD40"/>
    <property type="match status" value="3"/>
</dbReference>
<comment type="caution">
    <text evidence="6">The sequence shown here is derived from an EMBL/GenBank/DDBJ whole genome shotgun (WGS) entry which is preliminary data.</text>
</comment>
<dbReference type="EMBL" id="JAINUF010000015">
    <property type="protein sequence ID" value="KAJ8341314.1"/>
    <property type="molecule type" value="Genomic_DNA"/>
</dbReference>
<evidence type="ECO:0000256" key="5">
    <source>
        <dbReference type="SAM" id="MobiDB-lite"/>
    </source>
</evidence>
<feature type="repeat" description="WD" evidence="4">
    <location>
        <begin position="13"/>
        <end position="55"/>
    </location>
</feature>
<organism evidence="6 7">
    <name type="scientific">Synaphobranchus kaupii</name>
    <name type="common">Kaup's arrowtooth eel</name>
    <dbReference type="NCBI Taxonomy" id="118154"/>
    <lineage>
        <taxon>Eukaryota</taxon>
        <taxon>Metazoa</taxon>
        <taxon>Chordata</taxon>
        <taxon>Craniata</taxon>
        <taxon>Vertebrata</taxon>
        <taxon>Euteleostomi</taxon>
        <taxon>Actinopterygii</taxon>
        <taxon>Neopterygii</taxon>
        <taxon>Teleostei</taxon>
        <taxon>Anguilliformes</taxon>
        <taxon>Synaphobranchidae</taxon>
        <taxon>Synaphobranchus</taxon>
    </lineage>
</organism>
<feature type="repeat" description="WD" evidence="4">
    <location>
        <begin position="165"/>
        <end position="197"/>
    </location>
</feature>
<dbReference type="Proteomes" id="UP001152622">
    <property type="component" value="Chromosome 15"/>
</dbReference>
<evidence type="ECO:0000313" key="6">
    <source>
        <dbReference type="EMBL" id="KAJ8341314.1"/>
    </source>
</evidence>
<accession>A0A9Q1EM09</accession>
<reference evidence="6" key="1">
    <citation type="journal article" date="2023" name="Science">
        <title>Genome structures resolve the early diversification of teleost fishes.</title>
        <authorList>
            <person name="Parey E."/>
            <person name="Louis A."/>
            <person name="Montfort J."/>
            <person name="Bouchez O."/>
            <person name="Roques C."/>
            <person name="Iampietro C."/>
            <person name="Lluch J."/>
            <person name="Castinel A."/>
            <person name="Donnadieu C."/>
            <person name="Desvignes T."/>
            <person name="Floi Bucao C."/>
            <person name="Jouanno E."/>
            <person name="Wen M."/>
            <person name="Mejri S."/>
            <person name="Dirks R."/>
            <person name="Jansen H."/>
            <person name="Henkel C."/>
            <person name="Chen W.J."/>
            <person name="Zahm M."/>
            <person name="Cabau C."/>
            <person name="Klopp C."/>
            <person name="Thompson A.W."/>
            <person name="Robinson-Rechavi M."/>
            <person name="Braasch I."/>
            <person name="Lecointre G."/>
            <person name="Bobe J."/>
            <person name="Postlethwait J.H."/>
            <person name="Berthelot C."/>
            <person name="Roest Crollius H."/>
            <person name="Guiguen Y."/>
        </authorList>
    </citation>
    <scope>NUCLEOTIDE SEQUENCE</scope>
    <source>
        <strain evidence="6">WJC10195</strain>
    </source>
</reference>
<evidence type="ECO:0000313" key="7">
    <source>
        <dbReference type="Proteomes" id="UP001152622"/>
    </source>
</evidence>
<keyword evidence="7" id="KW-1185">Reference proteome</keyword>
<dbReference type="PROSITE" id="PS50082">
    <property type="entry name" value="WD_REPEATS_2"/>
    <property type="match status" value="2"/>
</dbReference>
<dbReference type="InterPro" id="IPR036322">
    <property type="entry name" value="WD40_repeat_dom_sf"/>
</dbReference>
<evidence type="ECO:0000256" key="3">
    <source>
        <dbReference type="ARBA" id="ARBA00022737"/>
    </source>
</evidence>
<dbReference type="SUPFAM" id="SSF50978">
    <property type="entry name" value="WD40 repeat-like"/>
    <property type="match status" value="1"/>
</dbReference>
<dbReference type="AlphaFoldDB" id="A0A9Q1EM09"/>
<evidence type="ECO:0000256" key="4">
    <source>
        <dbReference type="PROSITE-ProRule" id="PRU00221"/>
    </source>
</evidence>
<dbReference type="InterPro" id="IPR039328">
    <property type="entry name" value="WDR89"/>
</dbReference>
<feature type="region of interest" description="Disordered" evidence="5">
    <location>
        <begin position="212"/>
        <end position="233"/>
    </location>
</feature>
<dbReference type="PROSITE" id="PS50294">
    <property type="entry name" value="WD_REPEATS_REGION"/>
    <property type="match status" value="1"/>
</dbReference>
<name>A0A9Q1EM09_SYNKA</name>
<dbReference type="Pfam" id="PF00400">
    <property type="entry name" value="WD40"/>
    <property type="match status" value="2"/>
</dbReference>
<evidence type="ECO:0000256" key="2">
    <source>
        <dbReference type="ARBA" id="ARBA00022574"/>
    </source>
</evidence>
<protein>
    <recommendedName>
        <fullName evidence="1">WD repeat-containing protein 89</fullName>
    </recommendedName>
</protein>
<proteinExistence type="predicted"/>
<dbReference type="Gene3D" id="2.130.10.10">
    <property type="entry name" value="YVTN repeat-like/Quinoprotein amine dehydrogenase"/>
    <property type="match status" value="1"/>
</dbReference>
<dbReference type="PANTHER" id="PTHR22889:SF0">
    <property type="entry name" value="WD REPEAT-CONTAINING PROTEIN 89"/>
    <property type="match status" value="1"/>
</dbReference>
<feature type="compositionally biased region" description="Basic residues" evidence="5">
    <location>
        <begin position="220"/>
        <end position="233"/>
    </location>
</feature>
<keyword evidence="3" id="KW-0677">Repeat</keyword>
<dbReference type="OrthoDB" id="25131at2759"/>
<keyword evidence="2 4" id="KW-0853">WD repeat</keyword>
<dbReference type="InterPro" id="IPR001680">
    <property type="entry name" value="WD40_rpt"/>
</dbReference>
<dbReference type="PANTHER" id="PTHR22889">
    <property type="entry name" value="WD REPEAT-CONTAINING PROTEIN 89"/>
    <property type="match status" value="1"/>
</dbReference>
<dbReference type="InterPro" id="IPR015943">
    <property type="entry name" value="WD40/YVTN_repeat-like_dom_sf"/>
</dbReference>